<dbReference type="InterPro" id="IPR008974">
    <property type="entry name" value="TRAF-like"/>
</dbReference>
<gene>
    <name evidence="2" type="ORF">SNE40_022096</name>
</gene>
<dbReference type="Pfam" id="PF00917">
    <property type="entry name" value="MATH"/>
    <property type="match status" value="1"/>
</dbReference>
<keyword evidence="3" id="KW-1185">Reference proteome</keyword>
<dbReference type="InterPro" id="IPR002083">
    <property type="entry name" value="MATH/TRAF_dom"/>
</dbReference>
<evidence type="ECO:0000259" key="1">
    <source>
        <dbReference type="Pfam" id="PF00917"/>
    </source>
</evidence>
<feature type="domain" description="MATH" evidence="1">
    <location>
        <begin position="116"/>
        <end position="193"/>
    </location>
</feature>
<organism evidence="2 3">
    <name type="scientific">Patella caerulea</name>
    <name type="common">Rayed Mediterranean limpet</name>
    <dbReference type="NCBI Taxonomy" id="87958"/>
    <lineage>
        <taxon>Eukaryota</taxon>
        <taxon>Metazoa</taxon>
        <taxon>Spiralia</taxon>
        <taxon>Lophotrochozoa</taxon>
        <taxon>Mollusca</taxon>
        <taxon>Gastropoda</taxon>
        <taxon>Patellogastropoda</taxon>
        <taxon>Patelloidea</taxon>
        <taxon>Patellidae</taxon>
        <taxon>Patella</taxon>
    </lineage>
</organism>
<sequence>MEILIEDLKASVKCAVDVVEDTSIVQVLNRIQQVEQEQEDCKSKTLDIPDVEYTWFEESVIDTATLVEQLGTILYQYTFTSTFNVDDENLQLGNEVYTDVHYIQGLACCFFIRKFETFARSLGLFIQLNGSGHRQGVKSCTATISFKLLNVQHIKQSTERTLTHTFNPGTHWGWSEFVHWDNILVNKEKGFLDDNNNFAIQATFKVINIKRG</sequence>
<comment type="caution">
    <text evidence="2">The sequence shown here is derived from an EMBL/GenBank/DDBJ whole genome shotgun (WGS) entry which is preliminary data.</text>
</comment>
<dbReference type="CDD" id="cd00121">
    <property type="entry name" value="MATH"/>
    <property type="match status" value="1"/>
</dbReference>
<reference evidence="2 3" key="1">
    <citation type="submission" date="2024-01" db="EMBL/GenBank/DDBJ databases">
        <title>The genome of the rayed Mediterranean limpet Patella caerulea (Linnaeus, 1758).</title>
        <authorList>
            <person name="Anh-Thu Weber A."/>
            <person name="Halstead-Nussloch G."/>
        </authorList>
    </citation>
    <scope>NUCLEOTIDE SEQUENCE [LARGE SCALE GENOMIC DNA]</scope>
    <source>
        <strain evidence="2">AATW-2023a</strain>
        <tissue evidence="2">Whole specimen</tissue>
    </source>
</reference>
<name>A0AAN8G5Q6_PATCE</name>
<accession>A0AAN8G5Q6</accession>
<dbReference type="Proteomes" id="UP001347796">
    <property type="component" value="Unassembled WGS sequence"/>
</dbReference>
<dbReference type="AlphaFoldDB" id="A0AAN8G5Q6"/>
<evidence type="ECO:0000313" key="3">
    <source>
        <dbReference type="Proteomes" id="UP001347796"/>
    </source>
</evidence>
<dbReference type="Gene3D" id="2.60.210.10">
    <property type="entry name" value="Apoptosis, Tumor Necrosis Factor Receptor Associated Protein 2, Chain A"/>
    <property type="match status" value="1"/>
</dbReference>
<dbReference type="EMBL" id="JAZGQO010000018">
    <property type="protein sequence ID" value="KAK6168226.1"/>
    <property type="molecule type" value="Genomic_DNA"/>
</dbReference>
<proteinExistence type="predicted"/>
<evidence type="ECO:0000313" key="2">
    <source>
        <dbReference type="EMBL" id="KAK6168226.1"/>
    </source>
</evidence>
<protein>
    <recommendedName>
        <fullName evidence="1">MATH domain-containing protein</fullName>
    </recommendedName>
</protein>
<dbReference type="SUPFAM" id="SSF49599">
    <property type="entry name" value="TRAF domain-like"/>
    <property type="match status" value="1"/>
</dbReference>